<dbReference type="InterPro" id="IPR011010">
    <property type="entry name" value="DNA_brk_join_enz"/>
</dbReference>
<keyword evidence="13" id="KW-1185">Reference proteome</keyword>
<evidence type="ECO:0000256" key="5">
    <source>
        <dbReference type="ARBA" id="ARBA00022908"/>
    </source>
</evidence>
<dbReference type="InterPro" id="IPR050090">
    <property type="entry name" value="Tyrosine_recombinase_XerCD"/>
</dbReference>
<evidence type="ECO:0000313" key="12">
    <source>
        <dbReference type="EMBL" id="TXC81629.1"/>
    </source>
</evidence>
<dbReference type="GO" id="GO:0015074">
    <property type="term" value="P:DNA integration"/>
    <property type="evidence" value="ECO:0007669"/>
    <property type="project" value="UniProtKB-KW"/>
</dbReference>
<evidence type="ECO:0000256" key="2">
    <source>
        <dbReference type="ARBA" id="ARBA00022490"/>
    </source>
</evidence>
<accession>A0A5C6V926</accession>
<dbReference type="Gene3D" id="1.10.443.10">
    <property type="entry name" value="Intergrase catalytic core"/>
    <property type="match status" value="1"/>
</dbReference>
<dbReference type="EMBL" id="VORB01000003">
    <property type="protein sequence ID" value="TXC81629.1"/>
    <property type="molecule type" value="Genomic_DNA"/>
</dbReference>
<feature type="domain" description="Core-binding (CB)" evidence="11">
    <location>
        <begin position="1"/>
        <end position="83"/>
    </location>
</feature>
<name>A0A5C6V926_9FLAO</name>
<comment type="caution">
    <text evidence="12">The sequence shown here is derived from an EMBL/GenBank/DDBJ whole genome shotgun (WGS) entry which is preliminary data.</text>
</comment>
<proteinExistence type="predicted"/>
<dbReference type="InterPro" id="IPR044068">
    <property type="entry name" value="CB"/>
</dbReference>
<keyword evidence="4" id="KW-0159">Chromosome partition</keyword>
<evidence type="ECO:0000259" key="11">
    <source>
        <dbReference type="PROSITE" id="PS51900"/>
    </source>
</evidence>
<keyword evidence="2" id="KW-0963">Cytoplasm</keyword>
<dbReference type="GO" id="GO:0051301">
    <property type="term" value="P:cell division"/>
    <property type="evidence" value="ECO:0007669"/>
    <property type="project" value="UniProtKB-KW"/>
</dbReference>
<dbReference type="RefSeq" id="WP_147013521.1">
    <property type="nucleotide sequence ID" value="NZ_VORB01000003.1"/>
</dbReference>
<dbReference type="Pfam" id="PF02899">
    <property type="entry name" value="Phage_int_SAM_1"/>
    <property type="match status" value="1"/>
</dbReference>
<evidence type="ECO:0000256" key="8">
    <source>
        <dbReference type="ARBA" id="ARBA00023306"/>
    </source>
</evidence>
<evidence type="ECO:0000256" key="3">
    <source>
        <dbReference type="ARBA" id="ARBA00022618"/>
    </source>
</evidence>
<dbReference type="InterPro" id="IPR010998">
    <property type="entry name" value="Integrase_recombinase_N"/>
</dbReference>
<evidence type="ECO:0000256" key="4">
    <source>
        <dbReference type="ARBA" id="ARBA00022829"/>
    </source>
</evidence>
<keyword evidence="3" id="KW-0132">Cell division</keyword>
<organism evidence="12 13">
    <name type="scientific">Luteibaculum oceani</name>
    <dbReference type="NCBI Taxonomy" id="1294296"/>
    <lineage>
        <taxon>Bacteria</taxon>
        <taxon>Pseudomonadati</taxon>
        <taxon>Bacteroidota</taxon>
        <taxon>Flavobacteriia</taxon>
        <taxon>Flavobacteriales</taxon>
        <taxon>Luteibaculaceae</taxon>
        <taxon>Luteibaculum</taxon>
    </lineage>
</organism>
<dbReference type="Gene3D" id="1.10.150.130">
    <property type="match status" value="1"/>
</dbReference>
<dbReference type="Pfam" id="PF00589">
    <property type="entry name" value="Phage_integrase"/>
    <property type="match status" value="1"/>
</dbReference>
<dbReference type="PANTHER" id="PTHR30349:SF77">
    <property type="entry name" value="TYROSINE RECOMBINASE XERC"/>
    <property type="match status" value="1"/>
</dbReference>
<keyword evidence="5" id="KW-0229">DNA integration</keyword>
<sequence length="292" mass="33478">MINQFLDYLEHQRRYSAHTVAAYKKDLEQFSLYLEETYEISEITKADRQLIRSWVLALMESGVAPSSVSRKLASLSTYFKFMQRQGAVNANPVGLVSKPKKAKKLPVYLDVSSIEKLFHAELFDRDYYGQQDRVILEMFFGTGIRLSELIEIKRINLDIGKGLVKVLGKRNKERVIPLTMNLVNLLRDFLVLRDGNVSSEIPFLFVTKTGKKLYPKFVYRLVNNYLNQVTTITKKSPHVLRHTFATHMLNQGADLNAIKEILGHASLAATQVYTHNSIEKNKSIFKKAHPRG</sequence>
<dbReference type="GO" id="GO:0005737">
    <property type="term" value="C:cytoplasm"/>
    <property type="evidence" value="ECO:0007669"/>
    <property type="project" value="UniProtKB-SubCell"/>
</dbReference>
<dbReference type="GO" id="GO:0007059">
    <property type="term" value="P:chromosome segregation"/>
    <property type="evidence" value="ECO:0007669"/>
    <property type="project" value="UniProtKB-KW"/>
</dbReference>
<feature type="domain" description="Tyr recombinase" evidence="10">
    <location>
        <begin position="104"/>
        <end position="286"/>
    </location>
</feature>
<comment type="subcellular location">
    <subcellularLocation>
        <location evidence="1">Cytoplasm</location>
    </subcellularLocation>
</comment>
<dbReference type="InterPro" id="IPR013762">
    <property type="entry name" value="Integrase-like_cat_sf"/>
</dbReference>
<dbReference type="PROSITE" id="PS51900">
    <property type="entry name" value="CB"/>
    <property type="match status" value="1"/>
</dbReference>
<dbReference type="InterPro" id="IPR002104">
    <property type="entry name" value="Integrase_catalytic"/>
</dbReference>
<gene>
    <name evidence="12" type="ORF">FRX97_03685</name>
</gene>
<evidence type="ECO:0000259" key="10">
    <source>
        <dbReference type="PROSITE" id="PS51898"/>
    </source>
</evidence>
<keyword evidence="8" id="KW-0131">Cell cycle</keyword>
<dbReference type="InterPro" id="IPR004107">
    <property type="entry name" value="Integrase_SAM-like_N"/>
</dbReference>
<evidence type="ECO:0000256" key="6">
    <source>
        <dbReference type="ARBA" id="ARBA00023125"/>
    </source>
</evidence>
<protein>
    <submittedName>
        <fullName evidence="12">Tyrosine-type recombinase/integrase</fullName>
    </submittedName>
</protein>
<dbReference type="PROSITE" id="PS51898">
    <property type="entry name" value="TYR_RECOMBINASE"/>
    <property type="match status" value="1"/>
</dbReference>
<evidence type="ECO:0000313" key="13">
    <source>
        <dbReference type="Proteomes" id="UP000321168"/>
    </source>
</evidence>
<keyword evidence="6 9" id="KW-0238">DNA-binding</keyword>
<dbReference type="OrthoDB" id="9801717at2"/>
<evidence type="ECO:0000256" key="1">
    <source>
        <dbReference type="ARBA" id="ARBA00004496"/>
    </source>
</evidence>
<dbReference type="GO" id="GO:0003677">
    <property type="term" value="F:DNA binding"/>
    <property type="evidence" value="ECO:0007669"/>
    <property type="project" value="UniProtKB-UniRule"/>
</dbReference>
<dbReference type="PANTHER" id="PTHR30349">
    <property type="entry name" value="PHAGE INTEGRASE-RELATED"/>
    <property type="match status" value="1"/>
</dbReference>
<evidence type="ECO:0000256" key="9">
    <source>
        <dbReference type="PROSITE-ProRule" id="PRU01248"/>
    </source>
</evidence>
<dbReference type="GO" id="GO:0006310">
    <property type="term" value="P:DNA recombination"/>
    <property type="evidence" value="ECO:0007669"/>
    <property type="project" value="UniProtKB-KW"/>
</dbReference>
<reference evidence="12 13" key="1">
    <citation type="submission" date="2019-08" db="EMBL/GenBank/DDBJ databases">
        <title>Genome of Luteibaculum oceani JCM 18817.</title>
        <authorList>
            <person name="Bowman J.P."/>
        </authorList>
    </citation>
    <scope>NUCLEOTIDE SEQUENCE [LARGE SCALE GENOMIC DNA]</scope>
    <source>
        <strain evidence="12 13">JCM 18817</strain>
    </source>
</reference>
<dbReference type="SUPFAM" id="SSF56349">
    <property type="entry name" value="DNA breaking-rejoining enzymes"/>
    <property type="match status" value="1"/>
</dbReference>
<evidence type="ECO:0000256" key="7">
    <source>
        <dbReference type="ARBA" id="ARBA00023172"/>
    </source>
</evidence>
<dbReference type="Proteomes" id="UP000321168">
    <property type="component" value="Unassembled WGS sequence"/>
</dbReference>
<dbReference type="AlphaFoldDB" id="A0A5C6V926"/>
<keyword evidence="7" id="KW-0233">DNA recombination</keyword>